<feature type="compositionally biased region" description="Basic and acidic residues" evidence="1">
    <location>
        <begin position="43"/>
        <end position="61"/>
    </location>
</feature>
<accession>A0A1T2KSS1</accession>
<dbReference type="EMBL" id="MPRK01000363">
    <property type="protein sequence ID" value="OOZ35919.1"/>
    <property type="molecule type" value="Genomic_DNA"/>
</dbReference>
<evidence type="ECO:0000313" key="3">
    <source>
        <dbReference type="Proteomes" id="UP000190198"/>
    </source>
</evidence>
<evidence type="ECO:0000313" key="2">
    <source>
        <dbReference type="EMBL" id="OOZ35919.1"/>
    </source>
</evidence>
<protein>
    <submittedName>
        <fullName evidence="2">Uncharacterized protein</fullName>
    </submittedName>
</protein>
<keyword evidence="3" id="KW-1185">Reference proteome</keyword>
<comment type="caution">
    <text evidence="2">The sequence shown here is derived from an EMBL/GenBank/DDBJ whole genome shotgun (WGS) entry which is preliminary data.</text>
</comment>
<reference evidence="2 3" key="1">
    <citation type="submission" date="2016-11" db="EMBL/GenBank/DDBJ databases">
        <title>Mixed transmission modes and dynamic genome evolution in an obligate animal-bacterial symbiosis.</title>
        <authorList>
            <person name="Russell S.L."/>
            <person name="Corbett-Detig R.B."/>
            <person name="Cavanaugh C.M."/>
        </authorList>
    </citation>
    <scope>NUCLEOTIDE SEQUENCE [LARGE SCALE GENOMIC DNA]</scope>
    <source>
        <strain evidence="2">Sp-SM6</strain>
    </source>
</reference>
<name>A0A1T2KSS1_9GAMM</name>
<evidence type="ECO:0000256" key="1">
    <source>
        <dbReference type="SAM" id="MobiDB-lite"/>
    </source>
</evidence>
<dbReference type="OrthoDB" id="9758751at2"/>
<organism evidence="2 3">
    <name type="scientific">Solemya elarraichensis gill symbiont</name>
    <dbReference type="NCBI Taxonomy" id="1918949"/>
    <lineage>
        <taxon>Bacteria</taxon>
        <taxon>Pseudomonadati</taxon>
        <taxon>Pseudomonadota</taxon>
        <taxon>Gammaproteobacteria</taxon>
        <taxon>sulfur-oxidizing symbionts</taxon>
    </lineage>
</organism>
<proteinExistence type="predicted"/>
<dbReference type="RefSeq" id="WP_078477729.1">
    <property type="nucleotide sequence ID" value="NZ_MPRK01000363.1"/>
</dbReference>
<gene>
    <name evidence="2" type="ORF">BOW52_11055</name>
</gene>
<feature type="region of interest" description="Disordered" evidence="1">
    <location>
        <begin position="37"/>
        <end position="61"/>
    </location>
</feature>
<dbReference type="AlphaFoldDB" id="A0A1T2KSS1"/>
<dbReference type="Proteomes" id="UP000190198">
    <property type="component" value="Unassembled WGS sequence"/>
</dbReference>
<sequence>MATLNLHFFNQTRGIDFNESYCLELPINKGSVDLDWESANSEAESRPLRAKERESKARSPR</sequence>